<dbReference type="PANTHER" id="PTHR43633">
    <property type="entry name" value="ALCOHOL DEHYDROGENASE YQHD"/>
    <property type="match status" value="1"/>
</dbReference>
<evidence type="ECO:0000259" key="2">
    <source>
        <dbReference type="Pfam" id="PF00465"/>
    </source>
</evidence>
<dbReference type="GO" id="GO:0005829">
    <property type="term" value="C:cytosol"/>
    <property type="evidence" value="ECO:0007669"/>
    <property type="project" value="TreeGrafter"/>
</dbReference>
<dbReference type="AlphaFoldDB" id="A0A1Y2F9V5"/>
<protein>
    <submittedName>
        <fullName evidence="4">Dehydroquinate synthase-like protein</fullName>
    </submittedName>
</protein>
<dbReference type="PANTHER" id="PTHR43633:SF1">
    <property type="entry name" value="ALCOHOL DEHYDROGENASE YQHD"/>
    <property type="match status" value="1"/>
</dbReference>
<dbReference type="CDD" id="cd08187">
    <property type="entry name" value="BDH"/>
    <property type="match status" value="1"/>
</dbReference>
<evidence type="ECO:0000256" key="1">
    <source>
        <dbReference type="ARBA" id="ARBA00023002"/>
    </source>
</evidence>
<dbReference type="GO" id="GO:0008106">
    <property type="term" value="F:alcohol dehydrogenase (NADP+) activity"/>
    <property type="evidence" value="ECO:0007669"/>
    <property type="project" value="TreeGrafter"/>
</dbReference>
<sequence length="234" mass="26334">MIIYFTYYNLTKIIFGRDSLNQLENELKIFGNKILLTYGGGLIKKNEFPNVTANPTLDKMLKGSKLARNNEVDLILAVGGGSVIDCAKGVSATAYADDGEEIFNRYWIRREPITNKVIPVASILTMVGTGSEMNGGSVIRDFKQMIKEVRKFPVECFPKFSILNPEFTFTVSKYQMVSGIFDIMSHLMEQYFSGNDDNTTDYLIEGLLKSVIHSARIAITDPTNYEARSNIMYN</sequence>
<keyword evidence="1" id="KW-0560">Oxidoreductase</keyword>
<dbReference type="EMBL" id="MCOG01000013">
    <property type="protein sequence ID" value="ORY80116.1"/>
    <property type="molecule type" value="Genomic_DNA"/>
</dbReference>
<evidence type="ECO:0000259" key="3">
    <source>
        <dbReference type="Pfam" id="PF25137"/>
    </source>
</evidence>
<dbReference type="GO" id="GO:1990362">
    <property type="term" value="F:butanol dehydrogenase (NAD+) activity"/>
    <property type="evidence" value="ECO:0007669"/>
    <property type="project" value="InterPro"/>
</dbReference>
<gene>
    <name evidence="4" type="ORF">LY90DRAFT_500496</name>
</gene>
<accession>A0A1Y2F9V5</accession>
<dbReference type="InterPro" id="IPR044731">
    <property type="entry name" value="BDH-like"/>
</dbReference>
<dbReference type="InterPro" id="IPR001670">
    <property type="entry name" value="ADH_Fe/GldA"/>
</dbReference>
<dbReference type="Pfam" id="PF00465">
    <property type="entry name" value="Fe-ADH"/>
    <property type="match status" value="1"/>
</dbReference>
<name>A0A1Y2F9V5_9FUNG</name>
<organism evidence="4 5">
    <name type="scientific">Neocallimastix californiae</name>
    <dbReference type="NCBI Taxonomy" id="1754190"/>
    <lineage>
        <taxon>Eukaryota</taxon>
        <taxon>Fungi</taxon>
        <taxon>Fungi incertae sedis</taxon>
        <taxon>Chytridiomycota</taxon>
        <taxon>Chytridiomycota incertae sedis</taxon>
        <taxon>Neocallimastigomycetes</taxon>
        <taxon>Neocallimastigales</taxon>
        <taxon>Neocallimastigaceae</taxon>
        <taxon>Neocallimastix</taxon>
    </lineage>
</organism>
<dbReference type="OrthoDB" id="339764at2759"/>
<feature type="domain" description="Alcohol dehydrogenase iron-type/glycerol dehydrogenase GldA" evidence="2">
    <location>
        <begin position="11"/>
        <end position="165"/>
    </location>
</feature>
<comment type="caution">
    <text evidence="4">The sequence shown here is derived from an EMBL/GenBank/DDBJ whole genome shotgun (WGS) entry which is preliminary data.</text>
</comment>
<evidence type="ECO:0000313" key="5">
    <source>
        <dbReference type="Proteomes" id="UP000193920"/>
    </source>
</evidence>
<dbReference type="SUPFAM" id="SSF56796">
    <property type="entry name" value="Dehydroquinate synthase-like"/>
    <property type="match status" value="1"/>
</dbReference>
<proteinExistence type="predicted"/>
<dbReference type="Proteomes" id="UP000193920">
    <property type="component" value="Unassembled WGS sequence"/>
</dbReference>
<dbReference type="Gene3D" id="3.40.50.1970">
    <property type="match status" value="1"/>
</dbReference>
<reference evidence="4 5" key="1">
    <citation type="submission" date="2016-08" db="EMBL/GenBank/DDBJ databases">
        <title>A Parts List for Fungal Cellulosomes Revealed by Comparative Genomics.</title>
        <authorList>
            <consortium name="DOE Joint Genome Institute"/>
            <person name="Haitjema C.H."/>
            <person name="Gilmore S.P."/>
            <person name="Henske J.K."/>
            <person name="Solomon K.V."/>
            <person name="De Groot R."/>
            <person name="Kuo A."/>
            <person name="Mondo S.J."/>
            <person name="Salamov A.A."/>
            <person name="Labutti K."/>
            <person name="Zhao Z."/>
            <person name="Chiniquy J."/>
            <person name="Barry K."/>
            <person name="Brewer H.M."/>
            <person name="Purvine S.O."/>
            <person name="Wright A.T."/>
            <person name="Boxma B."/>
            <person name="Van Alen T."/>
            <person name="Hackstein J.H."/>
            <person name="Baker S.E."/>
            <person name="Grigoriev I.V."/>
            <person name="O'Malley M.A."/>
        </authorList>
    </citation>
    <scope>NUCLEOTIDE SEQUENCE [LARGE SCALE GENOMIC DNA]</scope>
    <source>
        <strain evidence="4 5">G1</strain>
    </source>
</reference>
<dbReference type="Pfam" id="PF25137">
    <property type="entry name" value="ADH_Fe_C"/>
    <property type="match status" value="1"/>
</dbReference>
<dbReference type="InterPro" id="IPR056798">
    <property type="entry name" value="ADH_Fe_C"/>
</dbReference>
<dbReference type="GO" id="GO:0046872">
    <property type="term" value="F:metal ion binding"/>
    <property type="evidence" value="ECO:0007669"/>
    <property type="project" value="InterPro"/>
</dbReference>
<feature type="domain" description="Fe-containing alcohol dehydrogenase-like C-terminal" evidence="3">
    <location>
        <begin position="177"/>
        <end position="233"/>
    </location>
</feature>
<keyword evidence="5" id="KW-1185">Reference proteome</keyword>
<dbReference type="Gene3D" id="1.20.1090.10">
    <property type="entry name" value="Dehydroquinate synthase-like - alpha domain"/>
    <property type="match status" value="1"/>
</dbReference>
<dbReference type="STRING" id="1754190.A0A1Y2F9V5"/>
<dbReference type="GO" id="GO:1990002">
    <property type="term" value="F:methylglyoxal reductase (NADPH) (acetol producing) activity"/>
    <property type="evidence" value="ECO:0007669"/>
    <property type="project" value="TreeGrafter"/>
</dbReference>
<evidence type="ECO:0000313" key="4">
    <source>
        <dbReference type="EMBL" id="ORY80116.1"/>
    </source>
</evidence>